<organism evidence="1 2">
    <name type="scientific">Neobacillus niacini</name>
    <dbReference type="NCBI Taxonomy" id="86668"/>
    <lineage>
        <taxon>Bacteria</taxon>
        <taxon>Bacillati</taxon>
        <taxon>Bacillota</taxon>
        <taxon>Bacilli</taxon>
        <taxon>Bacillales</taxon>
        <taxon>Bacillaceae</taxon>
        <taxon>Neobacillus</taxon>
    </lineage>
</organism>
<reference evidence="2" key="1">
    <citation type="submission" date="2020-07" db="EMBL/GenBank/DDBJ databases">
        <authorList>
            <person name="Partida-Martinez L."/>
            <person name="Huntemann M."/>
            <person name="Clum A."/>
            <person name="Wang J."/>
            <person name="Palaniappan K."/>
            <person name="Ritter S."/>
            <person name="Chen I.-M."/>
            <person name="Stamatis D."/>
            <person name="Reddy T."/>
            <person name="O'Malley R."/>
            <person name="Daum C."/>
            <person name="Shapiro N."/>
            <person name="Ivanova N."/>
            <person name="Kyrpides N."/>
            <person name="Woyke T."/>
        </authorList>
    </citation>
    <scope>NUCLEOTIDE SEQUENCE [LARGE SCALE GENOMIC DNA]</scope>
    <source>
        <strain evidence="2">AT2.8</strain>
    </source>
</reference>
<gene>
    <name evidence="1" type="ORF">F4694_002075</name>
</gene>
<comment type="caution">
    <text evidence="1">The sequence shown here is derived from an EMBL/GenBank/DDBJ whole genome shotgun (WGS) entry which is preliminary data.</text>
</comment>
<proteinExistence type="predicted"/>
<dbReference type="Proteomes" id="UP000548423">
    <property type="component" value="Unassembled WGS sequence"/>
</dbReference>
<accession>A0A852T942</accession>
<evidence type="ECO:0008006" key="3">
    <source>
        <dbReference type="Google" id="ProtNLM"/>
    </source>
</evidence>
<reference evidence="2" key="2">
    <citation type="submission" date="2020-08" db="EMBL/GenBank/DDBJ databases">
        <title>The Agave Microbiome: Exploring the role of microbial communities in plant adaptations to desert environments.</title>
        <authorList>
            <person name="Partida-Martinez L.P."/>
        </authorList>
    </citation>
    <scope>NUCLEOTIDE SEQUENCE [LARGE SCALE GENOMIC DNA]</scope>
    <source>
        <strain evidence="2">AT2.8</strain>
    </source>
</reference>
<sequence length="120" mass="14345">MVTAVVIPIICLYFYWITRKEMKLNDSKWLAAAEVSKEAVLTGEIRSFNREKQRFYYHRYILVYEITLQTETKLIKAKKIIPLTNNFELDNFSIGEVIRIYGSWEGNHFHFNEYEIVIND</sequence>
<dbReference type="EMBL" id="JACCBX010000004">
    <property type="protein sequence ID" value="NYE05322.1"/>
    <property type="molecule type" value="Genomic_DNA"/>
</dbReference>
<dbReference type="AlphaFoldDB" id="A0A852T942"/>
<evidence type="ECO:0000313" key="1">
    <source>
        <dbReference type="EMBL" id="NYE05322.1"/>
    </source>
</evidence>
<evidence type="ECO:0000313" key="2">
    <source>
        <dbReference type="Proteomes" id="UP000548423"/>
    </source>
</evidence>
<protein>
    <recommendedName>
        <fullName evidence="3">DUF3127 domain-containing protein</fullName>
    </recommendedName>
</protein>
<name>A0A852T942_9BACI</name>